<comment type="caution">
    <text evidence="2">The sequence shown here is derived from an EMBL/GenBank/DDBJ whole genome shotgun (WGS) entry which is preliminary data.</text>
</comment>
<proteinExistence type="predicted"/>
<name>A0A9Q1ED45_SYNKA</name>
<reference evidence="2" key="1">
    <citation type="journal article" date="2023" name="Science">
        <title>Genome structures resolve the early diversification of teleost fishes.</title>
        <authorList>
            <person name="Parey E."/>
            <person name="Louis A."/>
            <person name="Montfort J."/>
            <person name="Bouchez O."/>
            <person name="Roques C."/>
            <person name="Iampietro C."/>
            <person name="Lluch J."/>
            <person name="Castinel A."/>
            <person name="Donnadieu C."/>
            <person name="Desvignes T."/>
            <person name="Floi Bucao C."/>
            <person name="Jouanno E."/>
            <person name="Wen M."/>
            <person name="Mejri S."/>
            <person name="Dirks R."/>
            <person name="Jansen H."/>
            <person name="Henkel C."/>
            <person name="Chen W.J."/>
            <person name="Zahm M."/>
            <person name="Cabau C."/>
            <person name="Klopp C."/>
            <person name="Thompson A.W."/>
            <person name="Robinson-Rechavi M."/>
            <person name="Braasch I."/>
            <person name="Lecointre G."/>
            <person name="Bobe J."/>
            <person name="Postlethwait J.H."/>
            <person name="Berthelot C."/>
            <person name="Roest Crollius H."/>
            <person name="Guiguen Y."/>
        </authorList>
    </citation>
    <scope>NUCLEOTIDE SEQUENCE</scope>
    <source>
        <strain evidence="2">WJC10195</strain>
    </source>
</reference>
<protein>
    <recommendedName>
        <fullName evidence="4">THAP-type domain-containing protein</fullName>
    </recommendedName>
</protein>
<keyword evidence="3" id="KW-1185">Reference proteome</keyword>
<dbReference type="AlphaFoldDB" id="A0A9Q1ED45"/>
<dbReference type="Proteomes" id="UP001152622">
    <property type="component" value="Chromosome 19"/>
</dbReference>
<accession>A0A9Q1ED45</accession>
<evidence type="ECO:0000313" key="3">
    <source>
        <dbReference type="Proteomes" id="UP001152622"/>
    </source>
</evidence>
<sequence>MCTYICSAHFEEGDVFLTPGGLKRVRKDAVPCRFAWANRSSRRKSAYARATERLGSDVREITENGEEVEIAAAVPAVSDHDYDARPPAGGSCAASLPTPPIPRTMSPWHPVPHSKHQALHNKLPLTDTCCRPSHISHSPG</sequence>
<feature type="region of interest" description="Disordered" evidence="1">
    <location>
        <begin position="81"/>
        <end position="107"/>
    </location>
</feature>
<evidence type="ECO:0000313" key="2">
    <source>
        <dbReference type="EMBL" id="KAJ8336604.1"/>
    </source>
</evidence>
<organism evidence="2 3">
    <name type="scientific">Synaphobranchus kaupii</name>
    <name type="common">Kaup's arrowtooth eel</name>
    <dbReference type="NCBI Taxonomy" id="118154"/>
    <lineage>
        <taxon>Eukaryota</taxon>
        <taxon>Metazoa</taxon>
        <taxon>Chordata</taxon>
        <taxon>Craniata</taxon>
        <taxon>Vertebrata</taxon>
        <taxon>Euteleostomi</taxon>
        <taxon>Actinopterygii</taxon>
        <taxon>Neopterygii</taxon>
        <taxon>Teleostei</taxon>
        <taxon>Anguilliformes</taxon>
        <taxon>Synaphobranchidae</taxon>
        <taxon>Synaphobranchus</taxon>
    </lineage>
</organism>
<gene>
    <name evidence="2" type="ORF">SKAU_G00378240</name>
</gene>
<dbReference type="OrthoDB" id="10020990at2759"/>
<evidence type="ECO:0008006" key="4">
    <source>
        <dbReference type="Google" id="ProtNLM"/>
    </source>
</evidence>
<dbReference type="EMBL" id="JAINUF010000019">
    <property type="protein sequence ID" value="KAJ8336604.1"/>
    <property type="molecule type" value="Genomic_DNA"/>
</dbReference>
<evidence type="ECO:0000256" key="1">
    <source>
        <dbReference type="SAM" id="MobiDB-lite"/>
    </source>
</evidence>